<dbReference type="Gene3D" id="3.80.10.10">
    <property type="entry name" value="Ribonuclease Inhibitor"/>
    <property type="match status" value="1"/>
</dbReference>
<dbReference type="PANTHER" id="PTHR13318:SF95">
    <property type="entry name" value="F-BOX PROTEIN YLR352W"/>
    <property type="match status" value="1"/>
</dbReference>
<dbReference type="AlphaFoldDB" id="A0A067M639"/>
<dbReference type="EMBL" id="KL198060">
    <property type="protein sequence ID" value="KDQ11233.1"/>
    <property type="molecule type" value="Genomic_DNA"/>
</dbReference>
<dbReference type="HOGENOM" id="CLU_019609_0_0_1"/>
<dbReference type="Gene3D" id="1.20.1280.50">
    <property type="match status" value="1"/>
</dbReference>
<dbReference type="PANTHER" id="PTHR13318">
    <property type="entry name" value="PARTNER OF PAIRED, ISOFORM B-RELATED"/>
    <property type="match status" value="1"/>
</dbReference>
<proteinExistence type="predicted"/>
<organism evidence="2 3">
    <name type="scientific">Botryobasidium botryosum (strain FD-172 SS1)</name>
    <dbReference type="NCBI Taxonomy" id="930990"/>
    <lineage>
        <taxon>Eukaryota</taxon>
        <taxon>Fungi</taxon>
        <taxon>Dikarya</taxon>
        <taxon>Basidiomycota</taxon>
        <taxon>Agaricomycotina</taxon>
        <taxon>Agaricomycetes</taxon>
        <taxon>Cantharellales</taxon>
        <taxon>Botryobasidiaceae</taxon>
        <taxon>Botryobasidium</taxon>
    </lineage>
</organism>
<dbReference type="InterPro" id="IPR032675">
    <property type="entry name" value="LRR_dom_sf"/>
</dbReference>
<name>A0A067M639_BOTB1</name>
<feature type="domain" description="F-box" evidence="1">
    <location>
        <begin position="17"/>
        <end position="66"/>
    </location>
</feature>
<dbReference type="OrthoDB" id="3063971at2759"/>
<sequence>MPQSGTLAASTTEALIHRLTDDALLHIFAKFCELAEWGRYSCGTEVLNLARVCRRWKALIHGCSLFWSRIDLYLFDDCDPSPRVRFWLDRARASPLTIKISAEYGGEYVGYKLHMTRLARILRECMDRWASLTIQTRPDDANFFLRDCVGVVPMLEELQLDLDSYQDEHWDDRSISIDIPFCGEPQPKNATCVTSINIPRFTSSFGLVIASLTLRLTVAPLPFDKIVDALRSCPNLAKFHMESRTCELRPWPLPSTDTISLPRLVHLYLDCSKQLEGLMLALMRFPALESIHLSSHSDYSPDITDTLVQVFRTCSSLSSIALDGGAYYIDSIGISPTSATAPHITLPLVSKFYVRSNAINFPLHHLRLSNVEDLHIESVHFDVAAHFLLNSHRLKSLKLFEIEETPPTNTPHSFPELTSVKTTASLEILDYIHAPQLLSIDISGEYFHYPTKIPLDPFLRLIDRSPPPLRFLRLGSVEFTENYTILCFEGLPFLETLRLGCCSTSDGVLHALGPPSSTQHDLLLPRLTEIDLMYNKNLTPSAIIEFLAFRNGPSRTAAAPMPPRVRGLILLHDPVERRQYCDEIESYGSITAM</sequence>
<dbReference type="GO" id="GO:0019005">
    <property type="term" value="C:SCF ubiquitin ligase complex"/>
    <property type="evidence" value="ECO:0007669"/>
    <property type="project" value="TreeGrafter"/>
</dbReference>
<reference evidence="3" key="1">
    <citation type="journal article" date="2014" name="Proc. Natl. Acad. Sci. U.S.A.">
        <title>Extensive sampling of basidiomycete genomes demonstrates inadequacy of the white-rot/brown-rot paradigm for wood decay fungi.</title>
        <authorList>
            <person name="Riley R."/>
            <person name="Salamov A.A."/>
            <person name="Brown D.W."/>
            <person name="Nagy L.G."/>
            <person name="Floudas D."/>
            <person name="Held B.W."/>
            <person name="Levasseur A."/>
            <person name="Lombard V."/>
            <person name="Morin E."/>
            <person name="Otillar R."/>
            <person name="Lindquist E.A."/>
            <person name="Sun H."/>
            <person name="LaButti K.M."/>
            <person name="Schmutz J."/>
            <person name="Jabbour D."/>
            <person name="Luo H."/>
            <person name="Baker S.E."/>
            <person name="Pisabarro A.G."/>
            <person name="Walton J.D."/>
            <person name="Blanchette R.A."/>
            <person name="Henrissat B."/>
            <person name="Martin F."/>
            <person name="Cullen D."/>
            <person name="Hibbett D.S."/>
            <person name="Grigoriev I.V."/>
        </authorList>
    </citation>
    <scope>NUCLEOTIDE SEQUENCE [LARGE SCALE GENOMIC DNA]</scope>
    <source>
        <strain evidence="3">FD-172 SS1</strain>
    </source>
</reference>
<keyword evidence="3" id="KW-1185">Reference proteome</keyword>
<accession>A0A067M639</accession>
<dbReference type="GO" id="GO:0031146">
    <property type="term" value="P:SCF-dependent proteasomal ubiquitin-dependent protein catabolic process"/>
    <property type="evidence" value="ECO:0007669"/>
    <property type="project" value="TreeGrafter"/>
</dbReference>
<evidence type="ECO:0000259" key="1">
    <source>
        <dbReference type="Pfam" id="PF00646"/>
    </source>
</evidence>
<dbReference type="InParanoid" id="A0A067M639"/>
<dbReference type="STRING" id="930990.A0A067M639"/>
<evidence type="ECO:0000313" key="2">
    <source>
        <dbReference type="EMBL" id="KDQ11233.1"/>
    </source>
</evidence>
<evidence type="ECO:0000313" key="3">
    <source>
        <dbReference type="Proteomes" id="UP000027195"/>
    </source>
</evidence>
<protein>
    <recommendedName>
        <fullName evidence="1">F-box domain-containing protein</fullName>
    </recommendedName>
</protein>
<dbReference type="Proteomes" id="UP000027195">
    <property type="component" value="Unassembled WGS sequence"/>
</dbReference>
<dbReference type="InterPro" id="IPR001810">
    <property type="entry name" value="F-box_dom"/>
</dbReference>
<gene>
    <name evidence="2" type="ORF">BOTBODRAFT_57552</name>
</gene>
<dbReference type="SUPFAM" id="SSF52047">
    <property type="entry name" value="RNI-like"/>
    <property type="match status" value="1"/>
</dbReference>
<dbReference type="Pfam" id="PF00646">
    <property type="entry name" value="F-box"/>
    <property type="match status" value="1"/>
</dbReference>